<dbReference type="InterPro" id="IPR023867">
    <property type="entry name" value="Sulphatase_maturase_rSAM"/>
</dbReference>
<protein>
    <recommendedName>
        <fullName evidence="3">4Fe4S-binding SPASM domain-containing protein</fullName>
    </recommendedName>
</protein>
<sequence>AKCSSIETNATLIDKDFIELFKKYKTHVGISLDGPGELSKYRMSARKANKVNELIPQLIKEGLGVSVIAIVSKSNAETLELQGRFKEWLLVLKGLGVGGRLNPCSGEGVAEYELDMNTLTEFYLDLANFCIRNGVSWSPLSDMSLRMRSRGAVCVFMGCDHYHTSSATVILGDGSITNCMRTNQGDIILRHPAKYNTRDELLQEIPQEHGGCQGCEFWYACHGGCPSEAINADWRNRSLFCPMYKELFKFYGNLMKAISL</sequence>
<dbReference type="SUPFAM" id="SSF102114">
    <property type="entry name" value="Radical SAM enzymes"/>
    <property type="match status" value="1"/>
</dbReference>
<dbReference type="InterPro" id="IPR023885">
    <property type="entry name" value="4Fe4S-binding_SPASM_dom"/>
</dbReference>
<dbReference type="AlphaFoldDB" id="X1TTW2"/>
<feature type="non-terminal residue" evidence="2">
    <location>
        <position position="260"/>
    </location>
</feature>
<accession>X1TTW2</accession>
<dbReference type="Gene3D" id="3.20.20.70">
    <property type="entry name" value="Aldolase class I"/>
    <property type="match status" value="1"/>
</dbReference>
<dbReference type="EMBL" id="BARW01025457">
    <property type="protein sequence ID" value="GAJ08793.1"/>
    <property type="molecule type" value="Genomic_DNA"/>
</dbReference>
<gene>
    <name evidence="2" type="ORF">S12H4_41727</name>
</gene>
<dbReference type="GO" id="GO:0016491">
    <property type="term" value="F:oxidoreductase activity"/>
    <property type="evidence" value="ECO:0007669"/>
    <property type="project" value="InterPro"/>
</dbReference>
<dbReference type="NCBIfam" id="TIGR04085">
    <property type="entry name" value="rSAM_more_4Fe4S"/>
    <property type="match status" value="1"/>
</dbReference>
<reference evidence="2" key="1">
    <citation type="journal article" date="2014" name="Front. Microbiol.">
        <title>High frequency of phylogenetically diverse reductive dehalogenase-homologous genes in deep subseafloor sedimentary metagenomes.</title>
        <authorList>
            <person name="Kawai M."/>
            <person name="Futagami T."/>
            <person name="Toyoda A."/>
            <person name="Takaki Y."/>
            <person name="Nishi S."/>
            <person name="Hori S."/>
            <person name="Arai W."/>
            <person name="Tsubouchi T."/>
            <person name="Morono Y."/>
            <person name="Uchiyama I."/>
            <person name="Ito T."/>
            <person name="Fujiyama A."/>
            <person name="Inagaki F."/>
            <person name="Takami H."/>
        </authorList>
    </citation>
    <scope>NUCLEOTIDE SEQUENCE</scope>
    <source>
        <strain evidence="2">Expedition CK06-06</strain>
    </source>
</reference>
<organism evidence="2">
    <name type="scientific">marine sediment metagenome</name>
    <dbReference type="NCBI Taxonomy" id="412755"/>
    <lineage>
        <taxon>unclassified sequences</taxon>
        <taxon>metagenomes</taxon>
        <taxon>ecological metagenomes</taxon>
    </lineage>
</organism>
<proteinExistence type="predicted"/>
<dbReference type="InterPro" id="IPR013785">
    <property type="entry name" value="Aldolase_TIM"/>
</dbReference>
<dbReference type="InterPro" id="IPR058240">
    <property type="entry name" value="rSAM_sf"/>
</dbReference>
<comment type="caution">
    <text evidence="2">The sequence shown here is derived from an EMBL/GenBank/DDBJ whole genome shotgun (WGS) entry which is preliminary data.</text>
</comment>
<evidence type="ECO:0000256" key="1">
    <source>
        <dbReference type="ARBA" id="ARBA00001966"/>
    </source>
</evidence>
<feature type="non-terminal residue" evidence="2">
    <location>
        <position position="1"/>
    </location>
</feature>
<comment type="cofactor">
    <cofactor evidence="1">
        <name>[4Fe-4S] cluster</name>
        <dbReference type="ChEBI" id="CHEBI:49883"/>
    </cofactor>
</comment>
<dbReference type="PANTHER" id="PTHR43273">
    <property type="entry name" value="ANAEROBIC SULFATASE-MATURATING ENZYME HOMOLOG ASLB-RELATED"/>
    <property type="match status" value="1"/>
</dbReference>
<evidence type="ECO:0000313" key="2">
    <source>
        <dbReference type="EMBL" id="GAJ08793.1"/>
    </source>
</evidence>
<dbReference type="PANTHER" id="PTHR43273:SF3">
    <property type="entry name" value="ANAEROBIC SULFATASE-MATURATING ENZYME HOMOLOG ASLB-RELATED"/>
    <property type="match status" value="1"/>
</dbReference>
<name>X1TTW2_9ZZZZ</name>
<evidence type="ECO:0008006" key="3">
    <source>
        <dbReference type="Google" id="ProtNLM"/>
    </source>
</evidence>